<dbReference type="Pfam" id="PF00939">
    <property type="entry name" value="Na_sulph_symp"/>
    <property type="match status" value="1"/>
</dbReference>
<feature type="transmembrane region" description="Helical" evidence="7">
    <location>
        <begin position="210"/>
        <end position="235"/>
    </location>
</feature>
<feature type="transmembrane region" description="Helical" evidence="7">
    <location>
        <begin position="174"/>
        <end position="198"/>
    </location>
</feature>
<dbReference type="RefSeq" id="XP_025830889.1">
    <property type="nucleotide sequence ID" value="XM_025975104.1"/>
</dbReference>
<keyword evidence="8" id="KW-1185">Reference proteome</keyword>
<accession>A0A7F5R5F6</accession>
<dbReference type="GO" id="GO:0015141">
    <property type="term" value="F:succinate transmembrane transporter activity"/>
    <property type="evidence" value="ECO:0007669"/>
    <property type="project" value="TreeGrafter"/>
</dbReference>
<sequence>MLISNIVAYLVLQFMYMGMWRPKSEEGQMVKLGKENEHVTKNIIKQKIEALGKMSFHEIMTTILFIFAIILFVFRYFDFMPGWSMMFPKPKFIKDATSGLIACILYFVIPAKPEFHHVFDDDEKTRPIKSSPGILTWKVVEDKMPWGTVLLLGSGFGLAEGMRCSRLSILLGKMLKNVVAGLPNMVVLFIVMTMASFITELTSNVAVANIILPIIAELSINLNVHPVMLMLPVCIMCSHSFMLPVGTPPNALVAPACNMPTWSMIKAGFFVKMFSLVIWWGFWPIVGTYVFDAASPPPWLADVGQGNITEVSCIK</sequence>
<evidence type="ECO:0000256" key="4">
    <source>
        <dbReference type="ARBA" id="ARBA00022692"/>
    </source>
</evidence>
<dbReference type="PANTHER" id="PTHR10283:SF82">
    <property type="entry name" value="SOLUTE CARRIER FAMILY 13 MEMBER 2"/>
    <property type="match status" value="1"/>
</dbReference>
<keyword evidence="3" id="KW-0813">Transport</keyword>
<evidence type="ECO:0000313" key="8">
    <source>
        <dbReference type="Proteomes" id="UP000192223"/>
    </source>
</evidence>
<evidence type="ECO:0000256" key="5">
    <source>
        <dbReference type="ARBA" id="ARBA00022989"/>
    </source>
</evidence>
<gene>
    <name evidence="9" type="primary">LOC108736730</name>
</gene>
<keyword evidence="6 7" id="KW-0472">Membrane</keyword>
<dbReference type="OrthoDB" id="6493944at2759"/>
<dbReference type="GeneID" id="108736730"/>
<name>A0A7F5R5F6_AGRPL</name>
<dbReference type="GO" id="GO:0005886">
    <property type="term" value="C:plasma membrane"/>
    <property type="evidence" value="ECO:0007669"/>
    <property type="project" value="TreeGrafter"/>
</dbReference>
<keyword evidence="4 7" id="KW-0812">Transmembrane</keyword>
<dbReference type="AlphaFoldDB" id="A0A7F5R5F6"/>
<reference evidence="9" key="1">
    <citation type="submission" date="2025-08" db="UniProtKB">
        <authorList>
            <consortium name="RefSeq"/>
        </authorList>
    </citation>
    <scope>IDENTIFICATION</scope>
    <source>
        <tissue evidence="9">Entire body</tissue>
    </source>
</reference>
<dbReference type="KEGG" id="apln:108736730"/>
<evidence type="ECO:0000256" key="6">
    <source>
        <dbReference type="ARBA" id="ARBA00023136"/>
    </source>
</evidence>
<comment type="similarity">
    <text evidence="2">Belongs to the SLC13A/DASS transporter (TC 2.A.47) family. NADC subfamily.</text>
</comment>
<feature type="transmembrane region" description="Helical" evidence="7">
    <location>
        <begin position="59"/>
        <end position="80"/>
    </location>
</feature>
<dbReference type="InterPro" id="IPR001898">
    <property type="entry name" value="SLC13A/DASS"/>
</dbReference>
<proteinExistence type="inferred from homology"/>
<feature type="transmembrane region" description="Helical" evidence="7">
    <location>
        <begin position="92"/>
        <end position="109"/>
    </location>
</feature>
<protein>
    <submittedName>
        <fullName evidence="9">Protein I'm not dead yet-like</fullName>
    </submittedName>
</protein>
<evidence type="ECO:0000256" key="2">
    <source>
        <dbReference type="ARBA" id="ARBA00006772"/>
    </source>
</evidence>
<feature type="transmembrane region" description="Helical" evidence="7">
    <location>
        <begin position="269"/>
        <end position="291"/>
    </location>
</feature>
<evidence type="ECO:0000256" key="1">
    <source>
        <dbReference type="ARBA" id="ARBA00004141"/>
    </source>
</evidence>
<dbReference type="PANTHER" id="PTHR10283">
    <property type="entry name" value="SOLUTE CARRIER FAMILY 13 MEMBER"/>
    <property type="match status" value="1"/>
</dbReference>
<dbReference type="PROSITE" id="PS01271">
    <property type="entry name" value="NA_SULFATE"/>
    <property type="match status" value="1"/>
</dbReference>
<organism evidence="8 9">
    <name type="scientific">Agrilus planipennis</name>
    <name type="common">Emerald ash borer</name>
    <name type="synonym">Agrilus marcopoli</name>
    <dbReference type="NCBI Taxonomy" id="224129"/>
    <lineage>
        <taxon>Eukaryota</taxon>
        <taxon>Metazoa</taxon>
        <taxon>Ecdysozoa</taxon>
        <taxon>Arthropoda</taxon>
        <taxon>Hexapoda</taxon>
        <taxon>Insecta</taxon>
        <taxon>Pterygota</taxon>
        <taxon>Neoptera</taxon>
        <taxon>Endopterygota</taxon>
        <taxon>Coleoptera</taxon>
        <taxon>Polyphaga</taxon>
        <taxon>Elateriformia</taxon>
        <taxon>Buprestoidea</taxon>
        <taxon>Buprestidae</taxon>
        <taxon>Agrilinae</taxon>
        <taxon>Agrilus</taxon>
    </lineage>
</organism>
<evidence type="ECO:0000256" key="3">
    <source>
        <dbReference type="ARBA" id="ARBA00022448"/>
    </source>
</evidence>
<evidence type="ECO:0000256" key="7">
    <source>
        <dbReference type="SAM" id="Phobius"/>
    </source>
</evidence>
<comment type="subcellular location">
    <subcellularLocation>
        <location evidence="1">Membrane</location>
        <topology evidence="1">Multi-pass membrane protein</topology>
    </subcellularLocation>
</comment>
<dbReference type="Proteomes" id="UP000192223">
    <property type="component" value="Unplaced"/>
</dbReference>
<dbReference type="InterPro" id="IPR031312">
    <property type="entry name" value="Na/sul_symport_CS"/>
</dbReference>
<evidence type="ECO:0000313" key="9">
    <source>
        <dbReference type="RefSeq" id="XP_025830889.1"/>
    </source>
</evidence>
<keyword evidence="5 7" id="KW-1133">Transmembrane helix</keyword>
<dbReference type="InParanoid" id="A0A7F5R5F6"/>
<dbReference type="GO" id="GO:0015137">
    <property type="term" value="F:citrate transmembrane transporter activity"/>
    <property type="evidence" value="ECO:0007669"/>
    <property type="project" value="TreeGrafter"/>
</dbReference>